<dbReference type="Proteomes" id="UP000663946">
    <property type="component" value="Chromosome 1"/>
</dbReference>
<evidence type="ECO:0000313" key="1">
    <source>
        <dbReference type="EMBL" id="QTG12927.1"/>
    </source>
</evidence>
<sequence length="74" mass="7999">MTAVVHLVEGPTTAASLLQQISDAGFQQDDATLRLLDTLPADPAALDRFMRLRQDMAVTRSIFIAEASARLKGT</sequence>
<dbReference type="AlphaFoldDB" id="A0AAJ4T9M6"/>
<dbReference type="RefSeq" id="WP_333721968.1">
    <property type="nucleotide sequence ID" value="NZ_CP049216.1"/>
</dbReference>
<proteinExistence type="predicted"/>
<gene>
    <name evidence="1" type="ORF">G6M86_06580</name>
</gene>
<accession>A0AAJ4T9M6</accession>
<protein>
    <submittedName>
        <fullName evidence="1">Uncharacterized protein</fullName>
    </submittedName>
</protein>
<evidence type="ECO:0000313" key="2">
    <source>
        <dbReference type="Proteomes" id="UP000663946"/>
    </source>
</evidence>
<reference evidence="1" key="1">
    <citation type="submission" date="2020-02" db="EMBL/GenBank/DDBJ databases">
        <title>Unexpected conservation and global transmission of agrobacterial virulence plasmids.</title>
        <authorList>
            <person name="Weisberg A.J."/>
            <person name="Davis E.W. II"/>
            <person name="Tabima J.R."/>
            <person name="Belcher M.S."/>
            <person name="Miller M."/>
            <person name="Kuo C.-H."/>
            <person name="Loper J.E."/>
            <person name="Grunwald N.J."/>
            <person name="Putnam M.L."/>
            <person name="Chang J.H."/>
        </authorList>
    </citation>
    <scope>NUCLEOTIDE SEQUENCE</scope>
    <source>
        <strain evidence="1">Q15/94</strain>
    </source>
</reference>
<name>A0AAJ4T9M6_AGRTU</name>
<organism evidence="1 2">
    <name type="scientific">Agrobacterium tumefaciens</name>
    <dbReference type="NCBI Taxonomy" id="358"/>
    <lineage>
        <taxon>Bacteria</taxon>
        <taxon>Pseudomonadati</taxon>
        <taxon>Pseudomonadota</taxon>
        <taxon>Alphaproteobacteria</taxon>
        <taxon>Hyphomicrobiales</taxon>
        <taxon>Rhizobiaceae</taxon>
        <taxon>Rhizobium/Agrobacterium group</taxon>
        <taxon>Agrobacterium</taxon>
        <taxon>Agrobacterium tumefaciens complex</taxon>
    </lineage>
</organism>
<dbReference type="EMBL" id="CP049216">
    <property type="protein sequence ID" value="QTG12927.1"/>
    <property type="molecule type" value="Genomic_DNA"/>
</dbReference>